<keyword evidence="2" id="KW-1185">Reference proteome</keyword>
<dbReference type="EMBL" id="SRPE01000006">
    <property type="protein sequence ID" value="TGN26707.1"/>
    <property type="molecule type" value="Genomic_DNA"/>
</dbReference>
<name>A0A4Z1BG73_9FLAO</name>
<gene>
    <name evidence="1" type="ORF">E4J94_09680</name>
</gene>
<dbReference type="RefSeq" id="WP_135835614.1">
    <property type="nucleotide sequence ID" value="NZ_CAUQWU010000004.1"/>
</dbReference>
<reference evidence="1 2" key="1">
    <citation type="submission" date="2019-03" db="EMBL/GenBank/DDBJ databases">
        <title>Empedobacter tilapiae sp. nov., isolated from an intestine of Nile tilapia Oreochromis niloticus.</title>
        <authorList>
            <person name="Kim Y.-O."/>
            <person name="Yoon J.-H."/>
        </authorList>
    </citation>
    <scope>NUCLEOTIDE SEQUENCE [LARGE SCALE GENOMIC DNA]</scope>
    <source>
        <strain evidence="1 2">MRS2</strain>
    </source>
</reference>
<accession>A0A4Z1BG73</accession>
<dbReference type="AlphaFoldDB" id="A0A4Z1BG73"/>
<sequence length="130" mass="15512">MKKLTFCVIILSLLITCQHKTEEIVTKTTPRIVFQEVQEIFKDKTNELFIYKNNTFEWIETENNTLKTIKGNVNYERGFEDDQDATVYILNFDKPSEEQYFVRFSKNDTVIFPLDTNRNKKNAPILYRNK</sequence>
<comment type="caution">
    <text evidence="1">The sequence shown here is derived from an EMBL/GenBank/DDBJ whole genome shotgun (WGS) entry which is preliminary data.</text>
</comment>
<proteinExistence type="predicted"/>
<dbReference type="Proteomes" id="UP000297998">
    <property type="component" value="Unassembled WGS sequence"/>
</dbReference>
<evidence type="ECO:0000313" key="2">
    <source>
        <dbReference type="Proteomes" id="UP000297998"/>
    </source>
</evidence>
<protein>
    <submittedName>
        <fullName evidence="1">Uncharacterized protein</fullName>
    </submittedName>
</protein>
<organism evidence="1 2">
    <name type="scientific">Empedobacter tilapiae</name>
    <dbReference type="NCBI Taxonomy" id="2491114"/>
    <lineage>
        <taxon>Bacteria</taxon>
        <taxon>Pseudomonadati</taxon>
        <taxon>Bacteroidota</taxon>
        <taxon>Flavobacteriia</taxon>
        <taxon>Flavobacteriales</taxon>
        <taxon>Weeksellaceae</taxon>
        <taxon>Empedobacter</taxon>
    </lineage>
</organism>
<evidence type="ECO:0000313" key="1">
    <source>
        <dbReference type="EMBL" id="TGN26707.1"/>
    </source>
</evidence>
<dbReference type="OrthoDB" id="5348860at2"/>